<sequence>MRNKLIELSVKNVLGNIGSEDTPNRLLNNGKHIVYSPINVYNGCGLSSGNKQYKSNSCCSAEDHCIEYSSSNPSDLCYARNDCQTKFGICILKDHIITNNTDPTTTLDKPSTTTVVIPSTTQKNCHTPLIFYDNNKTNVYYEEQYFEYIDHIEDSSPLTHPKYDCVLADADIYDDGLQIDGIAYCGKVYYKDDAIRFRIETNPEKTIHFTNNTVVLEKVYHAHFDSYNGDKFAVNPEVLDNQIHVQYRSYKNELILLEKDNIKSNFNRPIDSNEENNFANLLRLYNNNVNIRLYNLNKYRNGSISSIEEFKNQVTYKHSLTPIYSIEELESFCINSEHLFKLNLFFKSSVDTTPSTTTTTTRKAEVTTTTTKRKTVTTTTTTTTKTTTTERKTVTTTTKKAAETSSDNHLYTVKLKGTLEFSKYYLGVDQLTPQTYFFIYQEEKDGVSAPYRTWHITSKNEPSYLYLSEAKYGNNGEPSELCLDVNSSSYYYNTLSIVKCTEAKHKFLYGGTYSNVIDIYNQNNEHYLDLLGNPLCIYYSDIPYAAKCSNIEKTSDELAQHMKWTIHYL</sequence>
<name>A0A1Y2AEV3_9FUNG</name>
<comment type="caution">
    <text evidence="1">The sequence shown here is derived from an EMBL/GenBank/DDBJ whole genome shotgun (WGS) entry which is preliminary data.</text>
</comment>
<organism evidence="1 2">
    <name type="scientific">Neocallimastix californiae</name>
    <dbReference type="NCBI Taxonomy" id="1754190"/>
    <lineage>
        <taxon>Eukaryota</taxon>
        <taxon>Fungi</taxon>
        <taxon>Fungi incertae sedis</taxon>
        <taxon>Chytridiomycota</taxon>
        <taxon>Chytridiomycota incertae sedis</taxon>
        <taxon>Neocallimastigomycetes</taxon>
        <taxon>Neocallimastigales</taxon>
        <taxon>Neocallimastigaceae</taxon>
        <taxon>Neocallimastix</taxon>
    </lineage>
</organism>
<reference evidence="1 2" key="1">
    <citation type="submission" date="2016-08" db="EMBL/GenBank/DDBJ databases">
        <title>A Parts List for Fungal Cellulosomes Revealed by Comparative Genomics.</title>
        <authorList>
            <consortium name="DOE Joint Genome Institute"/>
            <person name="Haitjema C.H."/>
            <person name="Gilmore S.P."/>
            <person name="Henske J.K."/>
            <person name="Solomon K.V."/>
            <person name="De Groot R."/>
            <person name="Kuo A."/>
            <person name="Mondo S.J."/>
            <person name="Salamov A.A."/>
            <person name="Labutti K."/>
            <person name="Zhao Z."/>
            <person name="Chiniquy J."/>
            <person name="Barry K."/>
            <person name="Brewer H.M."/>
            <person name="Purvine S.O."/>
            <person name="Wright A.T."/>
            <person name="Boxma B."/>
            <person name="Van Alen T."/>
            <person name="Hackstein J.H."/>
            <person name="Baker S.E."/>
            <person name="Grigoriev I.V."/>
            <person name="O'Malley M.A."/>
        </authorList>
    </citation>
    <scope>NUCLEOTIDE SEQUENCE [LARGE SCALE GENOMIC DNA]</scope>
    <source>
        <strain evidence="1 2">G1</strain>
    </source>
</reference>
<gene>
    <name evidence="1" type="ORF">LY90DRAFT_516277</name>
</gene>
<dbReference type="AlphaFoldDB" id="A0A1Y2AEV3"/>
<protein>
    <submittedName>
        <fullName evidence="1">Uncharacterized protein</fullName>
    </submittedName>
</protein>
<accession>A0A1Y2AEV3</accession>
<keyword evidence="2" id="KW-1185">Reference proteome</keyword>
<dbReference type="Proteomes" id="UP000193920">
    <property type="component" value="Unassembled WGS sequence"/>
</dbReference>
<evidence type="ECO:0000313" key="2">
    <source>
        <dbReference type="Proteomes" id="UP000193920"/>
    </source>
</evidence>
<proteinExistence type="predicted"/>
<evidence type="ECO:0000313" key="1">
    <source>
        <dbReference type="EMBL" id="ORY21118.1"/>
    </source>
</evidence>
<dbReference type="EMBL" id="MCOG01000272">
    <property type="protein sequence ID" value="ORY21118.1"/>
    <property type="molecule type" value="Genomic_DNA"/>
</dbReference>